<dbReference type="InterPro" id="IPR024164">
    <property type="entry name" value="KinB-signalling_activ"/>
</dbReference>
<dbReference type="SMART" id="SM01251">
    <property type="entry name" value="KbaA"/>
    <property type="match status" value="1"/>
</dbReference>
<feature type="transmembrane region" description="Helical" evidence="2">
    <location>
        <begin position="146"/>
        <end position="167"/>
    </location>
</feature>
<accession>A0A2N5HXV8</accession>
<dbReference type="GO" id="GO:0045881">
    <property type="term" value="P:positive regulation of sporulation resulting in formation of a cellular spore"/>
    <property type="evidence" value="ECO:0007669"/>
    <property type="project" value="InterPro"/>
</dbReference>
<dbReference type="OrthoDB" id="2374256at2"/>
<dbReference type="Proteomes" id="UP000234950">
    <property type="component" value="Unassembled WGS sequence"/>
</dbReference>
<dbReference type="RefSeq" id="WP_101645980.1">
    <property type="nucleotide sequence ID" value="NZ_PGVE01000004.1"/>
</dbReference>
<feature type="transmembrane region" description="Helical" evidence="2">
    <location>
        <begin position="85"/>
        <end position="105"/>
    </location>
</feature>
<dbReference type="AlphaFoldDB" id="A0A2N5HXV8"/>
<evidence type="ECO:0000313" key="4">
    <source>
        <dbReference type="Proteomes" id="UP000234950"/>
    </source>
</evidence>
<feature type="compositionally biased region" description="Basic residues" evidence="1">
    <location>
        <begin position="216"/>
        <end position="229"/>
    </location>
</feature>
<feature type="transmembrane region" description="Helical" evidence="2">
    <location>
        <begin position="7"/>
        <end position="28"/>
    </location>
</feature>
<sequence>MTSRNWVRLFMSTLLVGGVTTAIVGFIIRWDEFQPYFIHFQIIDILSTLVWLIVMGFLFSVISQMGFFSYLTIHRFGLGIFKSVSLWNSVQVVLVVFGLFDLVYLRYENFAKPGDSVVPYFGPAFLLLAVSLVVAWYKVKQTNRGAFIPALFFMIVATLVEWVPVLRENEKNWFYLMMISLLACNAYQLIILHKLNAQSVQERQKRAEQTNSKAKNTSKNRKMTKKPSM</sequence>
<keyword evidence="4" id="KW-1185">Reference proteome</keyword>
<evidence type="ECO:0000256" key="1">
    <source>
        <dbReference type="SAM" id="MobiDB-lite"/>
    </source>
</evidence>
<feature type="transmembrane region" description="Helical" evidence="2">
    <location>
        <begin position="48"/>
        <end position="73"/>
    </location>
</feature>
<keyword evidence="2" id="KW-0472">Membrane</keyword>
<dbReference type="PIRSF" id="PIRSF029886">
    <property type="entry name" value="KBAA"/>
    <property type="match status" value="1"/>
</dbReference>
<dbReference type="EMBL" id="PGVE01000004">
    <property type="protein sequence ID" value="PLS10352.1"/>
    <property type="molecule type" value="Genomic_DNA"/>
</dbReference>
<feature type="transmembrane region" description="Helical" evidence="2">
    <location>
        <begin position="173"/>
        <end position="195"/>
    </location>
</feature>
<evidence type="ECO:0000256" key="2">
    <source>
        <dbReference type="SAM" id="Phobius"/>
    </source>
</evidence>
<organism evidence="3 4">
    <name type="scientific">Neobacillus cucumis</name>
    <dbReference type="NCBI Taxonomy" id="1740721"/>
    <lineage>
        <taxon>Bacteria</taxon>
        <taxon>Bacillati</taxon>
        <taxon>Bacillota</taxon>
        <taxon>Bacilli</taxon>
        <taxon>Bacillales</taxon>
        <taxon>Bacillaceae</taxon>
        <taxon>Neobacillus</taxon>
    </lineage>
</organism>
<keyword evidence="2" id="KW-1133">Transmembrane helix</keyword>
<evidence type="ECO:0000313" key="3">
    <source>
        <dbReference type="EMBL" id="PLS10352.1"/>
    </source>
</evidence>
<gene>
    <name evidence="3" type="ORF">CVD27_00680</name>
</gene>
<protein>
    <submittedName>
        <fullName evidence="3">KinB-signaling pathway activation protein</fullName>
    </submittedName>
</protein>
<dbReference type="Pfam" id="PF14089">
    <property type="entry name" value="KbaA"/>
    <property type="match status" value="1"/>
</dbReference>
<proteinExistence type="predicted"/>
<name>A0A2N5HXV8_9BACI</name>
<keyword evidence="2" id="KW-0812">Transmembrane</keyword>
<reference evidence="3 4" key="1">
    <citation type="submission" date="2017-11" db="EMBL/GenBank/DDBJ databases">
        <title>Comparitive Functional Genomics of Dry Heat Resistant strains isolated from the Viking Spacecraft.</title>
        <authorList>
            <person name="Seuylemezian A."/>
            <person name="Cooper K."/>
            <person name="Vaishampayan P."/>
        </authorList>
    </citation>
    <scope>NUCLEOTIDE SEQUENCE [LARGE SCALE GENOMIC DNA]</scope>
    <source>
        <strain evidence="3 4">V32-6</strain>
    </source>
</reference>
<feature type="transmembrane region" description="Helical" evidence="2">
    <location>
        <begin position="117"/>
        <end position="139"/>
    </location>
</feature>
<feature type="region of interest" description="Disordered" evidence="1">
    <location>
        <begin position="203"/>
        <end position="229"/>
    </location>
</feature>
<comment type="caution">
    <text evidence="3">The sequence shown here is derived from an EMBL/GenBank/DDBJ whole genome shotgun (WGS) entry which is preliminary data.</text>
</comment>